<dbReference type="RefSeq" id="WP_349140875.1">
    <property type="nucleotide sequence ID" value="NZ_JBBMFT010000008.1"/>
</dbReference>
<keyword evidence="7" id="KW-1185">Reference proteome</keyword>
<dbReference type="Pfam" id="PF00005">
    <property type="entry name" value="ABC_tran"/>
    <property type="match status" value="1"/>
</dbReference>
<organism evidence="6 7">
    <name type="scientific">Flavonifractor hominis</name>
    <dbReference type="NCBI Taxonomy" id="3133178"/>
    <lineage>
        <taxon>Bacteria</taxon>
        <taxon>Bacillati</taxon>
        <taxon>Bacillota</taxon>
        <taxon>Clostridia</taxon>
        <taxon>Eubacteriales</taxon>
        <taxon>Oscillospiraceae</taxon>
        <taxon>Flavonifractor</taxon>
    </lineage>
</organism>
<comment type="caution">
    <text evidence="6">The sequence shown here is derived from an EMBL/GenBank/DDBJ whole genome shotgun (WGS) entry which is preliminary data.</text>
</comment>
<dbReference type="InterPro" id="IPR003439">
    <property type="entry name" value="ABC_transporter-like_ATP-bd"/>
</dbReference>
<name>A0ABV1ER92_9FIRM</name>
<evidence type="ECO:0000313" key="6">
    <source>
        <dbReference type="EMBL" id="MEQ2457110.1"/>
    </source>
</evidence>
<evidence type="ECO:0000256" key="2">
    <source>
        <dbReference type="ARBA" id="ARBA00022448"/>
    </source>
</evidence>
<dbReference type="InterPro" id="IPR050763">
    <property type="entry name" value="ABC_transporter_ATP-binding"/>
</dbReference>
<dbReference type="Proteomes" id="UP001440599">
    <property type="component" value="Unassembled WGS sequence"/>
</dbReference>
<dbReference type="PANTHER" id="PTHR42711">
    <property type="entry name" value="ABC TRANSPORTER ATP-BINDING PROTEIN"/>
    <property type="match status" value="1"/>
</dbReference>
<sequence>MQAIKTTELVKRYKNLTAVDKLYLEIQQGELFSLLGVNGAGKTTTIKMLSCLTKPTGGEALVGGYSTTKEPEQVKRLIGVSPQETAVAPNLSVKENLELICGIHSFSKEKTEAKIRELSGQFALDIVLKRKAGKLSGGWQRRVSIAMALISEPQILFLDEPTLGLDVIARHELWETIRSLKGKVTIILTTHYMEEAEALSDRIGIMKSGKLLAVGTVEELNALAGTNDFETAFVSIVKEDTAV</sequence>
<evidence type="ECO:0000256" key="1">
    <source>
        <dbReference type="ARBA" id="ARBA00005417"/>
    </source>
</evidence>
<proteinExistence type="inferred from homology"/>
<protein>
    <submittedName>
        <fullName evidence="6">ABC transporter ATP-binding protein</fullName>
    </submittedName>
</protein>
<dbReference type="InterPro" id="IPR003593">
    <property type="entry name" value="AAA+_ATPase"/>
</dbReference>
<dbReference type="GO" id="GO:0005524">
    <property type="term" value="F:ATP binding"/>
    <property type="evidence" value="ECO:0007669"/>
    <property type="project" value="UniProtKB-KW"/>
</dbReference>
<dbReference type="PANTHER" id="PTHR42711:SF5">
    <property type="entry name" value="ABC TRANSPORTER ATP-BINDING PROTEIN NATA"/>
    <property type="match status" value="1"/>
</dbReference>
<evidence type="ECO:0000313" key="7">
    <source>
        <dbReference type="Proteomes" id="UP001440599"/>
    </source>
</evidence>
<accession>A0ABV1ER92</accession>
<dbReference type="PROSITE" id="PS00211">
    <property type="entry name" value="ABC_TRANSPORTER_1"/>
    <property type="match status" value="1"/>
</dbReference>
<evidence type="ECO:0000256" key="3">
    <source>
        <dbReference type="ARBA" id="ARBA00022741"/>
    </source>
</evidence>
<dbReference type="SUPFAM" id="SSF52540">
    <property type="entry name" value="P-loop containing nucleoside triphosphate hydrolases"/>
    <property type="match status" value="1"/>
</dbReference>
<dbReference type="InterPro" id="IPR027417">
    <property type="entry name" value="P-loop_NTPase"/>
</dbReference>
<dbReference type="InterPro" id="IPR017871">
    <property type="entry name" value="ABC_transporter-like_CS"/>
</dbReference>
<feature type="domain" description="ABC transporter" evidence="5">
    <location>
        <begin position="4"/>
        <end position="233"/>
    </location>
</feature>
<comment type="similarity">
    <text evidence="1">Belongs to the ABC transporter superfamily.</text>
</comment>
<dbReference type="Gene3D" id="3.40.50.300">
    <property type="entry name" value="P-loop containing nucleotide triphosphate hydrolases"/>
    <property type="match status" value="1"/>
</dbReference>
<keyword evidence="3" id="KW-0547">Nucleotide-binding</keyword>
<dbReference type="CDD" id="cd03263">
    <property type="entry name" value="ABC_subfamily_A"/>
    <property type="match status" value="1"/>
</dbReference>
<evidence type="ECO:0000256" key="4">
    <source>
        <dbReference type="ARBA" id="ARBA00022840"/>
    </source>
</evidence>
<reference evidence="6 7" key="1">
    <citation type="submission" date="2024-03" db="EMBL/GenBank/DDBJ databases">
        <title>Human intestinal bacterial collection.</title>
        <authorList>
            <person name="Pauvert C."/>
            <person name="Hitch T.C.A."/>
            <person name="Clavel T."/>
        </authorList>
    </citation>
    <scope>NUCLEOTIDE SEQUENCE [LARGE SCALE GENOMIC DNA]</scope>
    <source>
        <strain evidence="6 7">CLA-AP-H34</strain>
    </source>
</reference>
<dbReference type="EMBL" id="JBBMFT010000008">
    <property type="protein sequence ID" value="MEQ2457110.1"/>
    <property type="molecule type" value="Genomic_DNA"/>
</dbReference>
<dbReference type="PROSITE" id="PS50893">
    <property type="entry name" value="ABC_TRANSPORTER_2"/>
    <property type="match status" value="1"/>
</dbReference>
<gene>
    <name evidence="6" type="ORF">WMO45_11300</name>
</gene>
<evidence type="ECO:0000259" key="5">
    <source>
        <dbReference type="PROSITE" id="PS50893"/>
    </source>
</evidence>
<dbReference type="SMART" id="SM00382">
    <property type="entry name" value="AAA"/>
    <property type="match status" value="1"/>
</dbReference>
<keyword evidence="4 6" id="KW-0067">ATP-binding</keyword>
<keyword evidence="2" id="KW-0813">Transport</keyword>